<reference evidence="11" key="1">
    <citation type="submission" date="2025-08" db="UniProtKB">
        <authorList>
            <consortium name="Ensembl"/>
        </authorList>
    </citation>
    <scope>IDENTIFICATION</scope>
</reference>
<keyword evidence="12" id="KW-1185">Reference proteome</keyword>
<dbReference type="GeneTree" id="ENSGT00410000025739"/>
<dbReference type="PROSITE" id="PS51886">
    <property type="entry name" value="TLDC"/>
    <property type="match status" value="1"/>
</dbReference>
<evidence type="ECO:0000256" key="4">
    <source>
        <dbReference type="ARBA" id="ARBA00014206"/>
    </source>
</evidence>
<evidence type="ECO:0000256" key="2">
    <source>
        <dbReference type="ARBA" id="ARBA00004184"/>
    </source>
</evidence>
<dbReference type="SMART" id="SM00584">
    <property type="entry name" value="TLDc"/>
    <property type="match status" value="1"/>
</dbReference>
<dbReference type="Ensembl" id="ENSLLET00000048782.1">
    <property type="protein sequence ID" value="ENSLLEP00000046933.1"/>
    <property type="gene ID" value="ENSLLEG00000029698.1"/>
</dbReference>
<name>A0A8C5WLL6_9ANUR</name>
<dbReference type="Proteomes" id="UP000694569">
    <property type="component" value="Unplaced"/>
</dbReference>
<keyword evidence="6" id="KW-0472">Membrane</keyword>
<dbReference type="Pfam" id="PF07534">
    <property type="entry name" value="TLD"/>
    <property type="match status" value="2"/>
</dbReference>
<evidence type="ECO:0000256" key="5">
    <source>
        <dbReference type="ARBA" id="ARBA00023018"/>
    </source>
</evidence>
<dbReference type="GO" id="GO:0030659">
    <property type="term" value="C:cytoplasmic vesicle membrane"/>
    <property type="evidence" value="ECO:0007669"/>
    <property type="project" value="UniProtKB-SubCell"/>
</dbReference>
<sequence length="600" mass="68018">MICEPPLIIVQEEEAIWDINASTYVDCGHFVDWDRFPTLTEEQSSSPVELKQSLKDLKKMARDGQWANKRSLRTEAYHQIIKNIRCRIFTPDASVYHDVSERLFAHGGVLDHPMPDFLDGCLMPVYCLNAHGETAVKKILICIGNQYPDITYSPSLPALVTLLLHFSEDEAECFERACCLISCTEPHKCYIDQSFLTYEASCMTFGDLAKKYCQAGHKFITTHSINPTDIFSDWLMWIFGDLPFEYVIRVFDVFLLEGNKVLYRVALALLKQYRHHVDSEVQDIQSDIQCFAKNIAQHLSVEKLLEKAFSIRLFSHKEIWLLQMANRKALSQSGITVMQPRRPAYTSVDMMNFSSEIVTAQEMRVVWSWIPERFSLYPPILLFSTITHGYSLQRFYSQCEGTEPTVLLIKTTANEVCGAFLSSDWNERKKCCGQLATFFGTGECFVFTVRPEMERYEWVVVKKPELGKVAPASPRSRPRSYSLGSRLAPIQNQPSQTMSSAPSSPSQLSNFLTVPIEAAPARLSPFLSVRHFQLPSKTASMFMSGNSQGIIIGGGGGQALNIDADLNIGRTEHCETFDNPPLCEENFHIQHVEVWGCQNS</sequence>
<evidence type="ECO:0000256" key="8">
    <source>
        <dbReference type="ARBA" id="ARBA00034103"/>
    </source>
</evidence>
<evidence type="ECO:0000256" key="7">
    <source>
        <dbReference type="ARBA" id="ARBA00023329"/>
    </source>
</evidence>
<evidence type="ECO:0000313" key="11">
    <source>
        <dbReference type="Ensembl" id="ENSLLEP00000046933.1"/>
    </source>
</evidence>
<comment type="function">
    <text evidence="9">May act as a GTPase-activating protein for Rab family protein(s). Involved in neuronal projections development, probably through a negative modulation of ARF6 function. Involved in the regulation of synaptic vesicle trafficking.</text>
</comment>
<dbReference type="GO" id="GO:0012505">
    <property type="term" value="C:endomembrane system"/>
    <property type="evidence" value="ECO:0007669"/>
    <property type="project" value="UniProtKB-SubCell"/>
</dbReference>
<evidence type="ECO:0000256" key="9">
    <source>
        <dbReference type="ARBA" id="ARBA00046245"/>
    </source>
</evidence>
<dbReference type="Pfam" id="PF00566">
    <property type="entry name" value="RabGAP-TBC"/>
    <property type="match status" value="1"/>
</dbReference>
<proteinExistence type="predicted"/>
<evidence type="ECO:0000313" key="12">
    <source>
        <dbReference type="Proteomes" id="UP000694569"/>
    </source>
</evidence>
<dbReference type="PANTHER" id="PTHR23354:SF124">
    <property type="entry name" value="TBC1 DOMAIN FAMILY MEMBER 24"/>
    <property type="match status" value="1"/>
</dbReference>
<keyword evidence="5" id="KW-0770">Synapse</keyword>
<dbReference type="InterPro" id="IPR000195">
    <property type="entry name" value="Rab-GAP-TBC_dom"/>
</dbReference>
<comment type="subcellular location">
    <subcellularLocation>
        <location evidence="1">Cytoplasmic vesicle membrane</location>
    </subcellularLocation>
    <subcellularLocation>
        <location evidence="2">Endomembrane system</location>
        <topology evidence="2">Peripheral membrane protein</topology>
    </subcellularLocation>
    <subcellularLocation>
        <location evidence="8">Synapse</location>
    </subcellularLocation>
</comment>
<dbReference type="GO" id="GO:0045202">
    <property type="term" value="C:synapse"/>
    <property type="evidence" value="ECO:0007669"/>
    <property type="project" value="UniProtKB-SubCell"/>
</dbReference>
<comment type="subunit">
    <text evidence="3">Interacts with ARF6.</text>
</comment>
<dbReference type="InterPro" id="IPR006571">
    <property type="entry name" value="TLDc_dom"/>
</dbReference>
<evidence type="ECO:0000256" key="3">
    <source>
        <dbReference type="ARBA" id="ARBA00011546"/>
    </source>
</evidence>
<dbReference type="InterPro" id="IPR035969">
    <property type="entry name" value="Rab-GAP_TBC_sf"/>
</dbReference>
<evidence type="ECO:0000256" key="6">
    <source>
        <dbReference type="ARBA" id="ARBA00023136"/>
    </source>
</evidence>
<evidence type="ECO:0000259" key="10">
    <source>
        <dbReference type="PROSITE" id="PS51886"/>
    </source>
</evidence>
<dbReference type="PANTHER" id="PTHR23354">
    <property type="entry name" value="NUCLEOLAR PROTEIN 7/ESTROGEN RECEPTOR COACTIVATOR-RELATED"/>
    <property type="match status" value="1"/>
</dbReference>
<organism evidence="11 12">
    <name type="scientific">Leptobrachium leishanense</name>
    <name type="common">Leishan spiny toad</name>
    <dbReference type="NCBI Taxonomy" id="445787"/>
    <lineage>
        <taxon>Eukaryota</taxon>
        <taxon>Metazoa</taxon>
        <taxon>Chordata</taxon>
        <taxon>Craniata</taxon>
        <taxon>Vertebrata</taxon>
        <taxon>Euteleostomi</taxon>
        <taxon>Amphibia</taxon>
        <taxon>Batrachia</taxon>
        <taxon>Anura</taxon>
        <taxon>Pelobatoidea</taxon>
        <taxon>Megophryidae</taxon>
        <taxon>Leptobrachium</taxon>
    </lineage>
</organism>
<evidence type="ECO:0000256" key="1">
    <source>
        <dbReference type="ARBA" id="ARBA00004156"/>
    </source>
</evidence>
<dbReference type="OrthoDB" id="10065050at2759"/>
<dbReference type="SUPFAM" id="SSF47923">
    <property type="entry name" value="Ypt/Rab-GAP domain of gyp1p"/>
    <property type="match status" value="2"/>
</dbReference>
<dbReference type="SMART" id="SM00164">
    <property type="entry name" value="TBC"/>
    <property type="match status" value="1"/>
</dbReference>
<accession>A0A8C5WLL6</accession>
<dbReference type="AlphaFoldDB" id="A0A8C5WLL6"/>
<protein>
    <recommendedName>
        <fullName evidence="4">TBC1 domain family member 24</fullName>
    </recommendedName>
</protein>
<dbReference type="Gene3D" id="1.10.472.80">
    <property type="entry name" value="Ypt/Rab-GAP domain of gyp1p, domain 3"/>
    <property type="match status" value="1"/>
</dbReference>
<feature type="domain" description="TLDc" evidence="10">
    <location>
        <begin position="356"/>
        <end position="598"/>
    </location>
</feature>
<keyword evidence="7" id="KW-0968">Cytoplasmic vesicle</keyword>
<reference evidence="11" key="2">
    <citation type="submission" date="2025-09" db="UniProtKB">
        <authorList>
            <consortium name="Ensembl"/>
        </authorList>
    </citation>
    <scope>IDENTIFICATION</scope>
</reference>